<evidence type="ECO:0000256" key="4">
    <source>
        <dbReference type="ARBA" id="ARBA00022840"/>
    </source>
</evidence>
<evidence type="ECO:0000259" key="6">
    <source>
        <dbReference type="PROSITE" id="PS51192"/>
    </source>
</evidence>
<dbReference type="Proteomes" id="UP000663828">
    <property type="component" value="Unassembled WGS sequence"/>
</dbReference>
<dbReference type="Gene3D" id="4.10.1000.40">
    <property type="match status" value="1"/>
</dbReference>
<dbReference type="Gene3D" id="3.90.228.10">
    <property type="match status" value="1"/>
</dbReference>
<protein>
    <recommendedName>
        <fullName evidence="11">RNA helicase</fullName>
    </recommendedName>
</protein>
<reference evidence="9" key="1">
    <citation type="submission" date="2021-02" db="EMBL/GenBank/DDBJ databases">
        <authorList>
            <person name="Nowell W R."/>
        </authorList>
    </citation>
    <scope>NUCLEOTIDE SEQUENCE</scope>
</reference>
<evidence type="ECO:0000256" key="5">
    <source>
        <dbReference type="SAM" id="MobiDB-lite"/>
    </source>
</evidence>
<keyword evidence="1" id="KW-0547">Nucleotide-binding</keyword>
<dbReference type="CDD" id="cd18791">
    <property type="entry name" value="SF2_C_RHA"/>
    <property type="match status" value="1"/>
</dbReference>
<feature type="domain" description="Helicase ATP-binding" evidence="6">
    <location>
        <begin position="277"/>
        <end position="444"/>
    </location>
</feature>
<keyword evidence="10" id="KW-1185">Reference proteome</keyword>
<dbReference type="PROSITE" id="PS51192">
    <property type="entry name" value="HELICASE_ATP_BIND_1"/>
    <property type="match status" value="1"/>
</dbReference>
<evidence type="ECO:0008006" key="11">
    <source>
        <dbReference type="Google" id="ProtNLM"/>
    </source>
</evidence>
<name>A0A815IZ73_ADIRI</name>
<keyword evidence="4" id="KW-0067">ATP-binding</keyword>
<gene>
    <name evidence="8" type="ORF">EDS130_LOCUS26283</name>
    <name evidence="9" type="ORF">XAT740_LOCUS32659</name>
</gene>
<dbReference type="Proteomes" id="UP000663852">
    <property type="component" value="Unassembled WGS sequence"/>
</dbReference>
<feature type="compositionally biased region" description="Basic and acidic residues" evidence="5">
    <location>
        <begin position="240"/>
        <end position="261"/>
    </location>
</feature>
<dbReference type="SUPFAM" id="SSF56399">
    <property type="entry name" value="ADP-ribosylation"/>
    <property type="match status" value="1"/>
</dbReference>
<dbReference type="CDD" id="cd17917">
    <property type="entry name" value="DEXHc_RHA-like"/>
    <property type="match status" value="1"/>
</dbReference>
<dbReference type="Gene3D" id="1.20.120.1080">
    <property type="match status" value="1"/>
</dbReference>
<dbReference type="OrthoDB" id="9989552at2759"/>
<dbReference type="PANTHER" id="PTHR18934">
    <property type="entry name" value="ATP-DEPENDENT RNA HELICASE"/>
    <property type="match status" value="1"/>
</dbReference>
<evidence type="ECO:0000313" key="9">
    <source>
        <dbReference type="EMBL" id="CAF1373262.1"/>
    </source>
</evidence>
<dbReference type="InterPro" id="IPR027417">
    <property type="entry name" value="P-loop_NTPase"/>
</dbReference>
<evidence type="ECO:0000256" key="1">
    <source>
        <dbReference type="ARBA" id="ARBA00022741"/>
    </source>
</evidence>
<comment type="caution">
    <text evidence="9">The sequence shown here is derived from an EMBL/GenBank/DDBJ whole genome shotgun (WGS) entry which is preliminary data.</text>
</comment>
<keyword evidence="2" id="KW-0378">Hydrolase</keyword>
<evidence type="ECO:0000313" key="10">
    <source>
        <dbReference type="Proteomes" id="UP000663828"/>
    </source>
</evidence>
<dbReference type="PROSITE" id="PS51194">
    <property type="entry name" value="HELICASE_CTER"/>
    <property type="match status" value="1"/>
</dbReference>
<evidence type="ECO:0000313" key="8">
    <source>
        <dbReference type="EMBL" id="CAF1218475.1"/>
    </source>
</evidence>
<dbReference type="GO" id="GO:0004386">
    <property type="term" value="F:helicase activity"/>
    <property type="evidence" value="ECO:0007669"/>
    <property type="project" value="UniProtKB-KW"/>
</dbReference>
<feature type="compositionally biased region" description="Basic and acidic residues" evidence="5">
    <location>
        <begin position="206"/>
        <end position="230"/>
    </location>
</feature>
<organism evidence="9 10">
    <name type="scientific">Adineta ricciae</name>
    <name type="common">Rotifer</name>
    <dbReference type="NCBI Taxonomy" id="249248"/>
    <lineage>
        <taxon>Eukaryota</taxon>
        <taxon>Metazoa</taxon>
        <taxon>Spiralia</taxon>
        <taxon>Gnathifera</taxon>
        <taxon>Rotifera</taxon>
        <taxon>Eurotatoria</taxon>
        <taxon>Bdelloidea</taxon>
        <taxon>Adinetida</taxon>
        <taxon>Adinetidae</taxon>
        <taxon>Adineta</taxon>
    </lineage>
</organism>
<dbReference type="InterPro" id="IPR014001">
    <property type="entry name" value="Helicase_ATP-bd"/>
</dbReference>
<sequence>MSSLRNNANEWSVKVLGLSTDVGGTELSIQFDVNPRRISIHKPQSDSSEQYALIGEFSSETKALEFVSAWNEAFRFGQAELRCELYSERDNERILDECSNNRSNTSNSNRSIDDDEKPSCYAEPSIDDPYASQQRSRSKDIPCRHGDHCFNADCPYRHSPNWNVCKYGAQCTSFHCTANHPRTRKDKCRYGSGCRTNSCAFLHPNRNSDDKRSRKDRSISPVRSRDDDSSQKSCSTTNERSNDQRRQSYQHCKSEETRMNDRQNASPAIFAARTEFCERLQNERILIVVGEIGTGKSTQLPQYAAECFPDDLIVSVQPRPVSAMLLANRVADEYDGAPAGNSVGYQIGYDHKRKNDCVVGTNIMFMTDTVFLYEYQKDPNLSRIRVLIVDEVYERSLNIDIIIGIAKLVLMNRPTDFYIVIASTTTNLQLFVDYFDVSSALVVRPKNPTYSVPVENRLPPDGCPNHKLIEVHVIPTLLNFYHKHREHTIVFLPGQRDIEKAIQVFSNDIPKDCIALPLYGSLSYEEHRQILEFDSKSPDKRMVLFCANIAETSIPVRNIQLVIDTGFIRQSRFDAQYNWNVLETVRISRCSASKRRDLVSHSKYGRCVRLYDDRDLKDECIEPEILRVSFELPLLQFKRLNIDLHTFPFVTKPLTNTIHHSTDVLTQLCCLDKHNDITLRGQLFSELSIDPRLSAFMTNIYTEQTESQRLLPLITTIAAILSTPGSLFSSKGTVDRHDVDLQHSATLDNNKCSSDLFRLCSMFDEWKSAGEIDRKTNKCQRCRKTFPSDVDYCQSCRIKHSSMNGLNNQILEHIESSTEFYRGTITDPRWNLKTGSRSFHKKWSDGDIIGKHLAKVFPTHVGHLLVPHLPNEGARLIESDIRVTIANRSIYTQHAHECAQQYFVATLITQVSSGRYTIDRLHQIPTRDVPVSPMQQILVRENIGESTGNKIRAELSNILSESWAKWLVYDYDRLSSRLAVWGLKGDQARLESILAPMLSRANIKNIECGSVRATFQNGLICSAVEIMEDDLRLCLQRVPCETFDELQVWFRIKLNITRHDIRENNFQECKTKHKNSSDDDDDDDDDDAYEAPPFYIVLKSTEAFQRAIANLPAHHICSQQALSLSTTGTHMDEKDSWGRRLVLTIPASSTSTNGKDILNRLIPHAVDCHGLGQRRSIRDQPGIQLINLPRDTDKSFVRKILQPINPLKISLRQTHKDNIGSSSAHIFFADQQQCQQAKATLQSGFCQKPITITVRSQANRQLVQKSVTPTLSDLASKHSNGQKFLVTATHRESALRLYKEIIPKLESSWTIDSSATVTVTHPHLYPDFDALIAQIAKQFAVQVQQQPVVKRQRNGHTAVRCFFSNGSPQKTAAAAAMLSQATSPIIIKMTSDRQKQLFDELFSRNIIQEWATKLKLEVCRRERSHVWIEIRGPQVQQGELMRQIGDYSDKFDERFRVLELKSTVANFFGRRKLADVQLEALNDTWSNWGCSVAYKPKTRSIIIYADPDASQSLIDSCVTEVKQLLTKLSADGNVTRDQQKCVFCGKLSYSTNTLRACGHAYCRCASTHLSSTYPLQCNEPKCKANIAIEDLFEIFLEREALLTVCKKAIQIYFNNNAKTLDQAFCPSTECYALIKKSRGYQTCFSCGRDICPSCSVIDNDAHIGRTCKEREQFEKMGDFLTNLFKTAEKFARDNWLPTLPPIIRVDYNMALVDHCASLKRFYKGAESLGFSAPPDMARGFFAFHGTAATAIKPICTDGFDPKRRSGQACGPGEYFGVTAAISHGYCRPLSPQGPYSMIIAFLLNCPQLSTRPGFCHVMNNPIDWSAAYNAPVVVVSYGTQSSCQSPLAS</sequence>
<proteinExistence type="predicted"/>
<evidence type="ECO:0000256" key="2">
    <source>
        <dbReference type="ARBA" id="ARBA00022801"/>
    </source>
</evidence>
<accession>A0A815IZ73</accession>
<dbReference type="PANTHER" id="PTHR18934:SF91">
    <property type="entry name" value="PRE-MRNA-SPLICING FACTOR ATP-DEPENDENT RNA HELICASE PRP16"/>
    <property type="match status" value="1"/>
</dbReference>
<feature type="region of interest" description="Disordered" evidence="5">
    <location>
        <begin position="205"/>
        <end position="265"/>
    </location>
</feature>
<evidence type="ECO:0000256" key="3">
    <source>
        <dbReference type="ARBA" id="ARBA00022806"/>
    </source>
</evidence>
<dbReference type="GO" id="GO:0003723">
    <property type="term" value="F:RNA binding"/>
    <property type="evidence" value="ECO:0007669"/>
    <property type="project" value="TreeGrafter"/>
</dbReference>
<dbReference type="Gene3D" id="3.40.50.300">
    <property type="entry name" value="P-loop containing nucleotide triphosphate hydrolases"/>
    <property type="match status" value="2"/>
</dbReference>
<dbReference type="SMART" id="SM00487">
    <property type="entry name" value="DEXDc"/>
    <property type="match status" value="1"/>
</dbReference>
<feature type="compositionally biased region" description="Low complexity" evidence="5">
    <location>
        <begin position="100"/>
        <end position="110"/>
    </location>
</feature>
<feature type="region of interest" description="Disordered" evidence="5">
    <location>
        <begin position="99"/>
        <end position="139"/>
    </location>
</feature>
<dbReference type="EMBL" id="CAJNOJ010000159">
    <property type="protein sequence ID" value="CAF1218475.1"/>
    <property type="molecule type" value="Genomic_DNA"/>
</dbReference>
<feature type="domain" description="Helicase C-terminal" evidence="7">
    <location>
        <begin position="476"/>
        <end position="641"/>
    </location>
</feature>
<dbReference type="SUPFAM" id="SSF52540">
    <property type="entry name" value="P-loop containing nucleoside triphosphate hydrolases"/>
    <property type="match status" value="1"/>
</dbReference>
<evidence type="ECO:0000259" key="7">
    <source>
        <dbReference type="PROSITE" id="PS51194"/>
    </source>
</evidence>
<dbReference type="EMBL" id="CAJNOR010003064">
    <property type="protein sequence ID" value="CAF1373262.1"/>
    <property type="molecule type" value="Genomic_DNA"/>
</dbReference>
<keyword evidence="3" id="KW-0347">Helicase</keyword>
<dbReference type="Pfam" id="PF00271">
    <property type="entry name" value="Helicase_C"/>
    <property type="match status" value="1"/>
</dbReference>
<dbReference type="InterPro" id="IPR001650">
    <property type="entry name" value="Helicase_C-like"/>
</dbReference>
<dbReference type="GO" id="GO:0016787">
    <property type="term" value="F:hydrolase activity"/>
    <property type="evidence" value="ECO:0007669"/>
    <property type="project" value="UniProtKB-KW"/>
</dbReference>
<dbReference type="GO" id="GO:0005524">
    <property type="term" value="F:ATP binding"/>
    <property type="evidence" value="ECO:0007669"/>
    <property type="project" value="UniProtKB-KW"/>
</dbReference>